<keyword evidence="3" id="KW-1185">Reference proteome</keyword>
<evidence type="ECO:0000256" key="1">
    <source>
        <dbReference type="SAM" id="Phobius"/>
    </source>
</evidence>
<name>A0A7N2M8Z1_QUELO</name>
<protein>
    <submittedName>
        <fullName evidence="2">Uncharacterized protein</fullName>
    </submittedName>
</protein>
<dbReference type="EnsemblPlants" id="QL08p008128:mrna">
    <property type="protein sequence ID" value="QL08p008128:mrna:CDS:3"/>
    <property type="gene ID" value="QL08p008128"/>
</dbReference>
<accession>A0A7N2M8Z1</accession>
<sequence length="66" mass="7245">MSWDLGGGNPQAAKMTVKIIMVLVIAEMVIVGMILFSCCYVLGHAFSNEKEAVDLLQIWSPLFVSQ</sequence>
<reference evidence="2 3" key="1">
    <citation type="journal article" date="2016" name="G3 (Bethesda)">
        <title>First Draft Assembly and Annotation of the Genome of a California Endemic Oak Quercus lobata Nee (Fagaceae).</title>
        <authorList>
            <person name="Sork V.L."/>
            <person name="Fitz-Gibbon S.T."/>
            <person name="Puiu D."/>
            <person name="Crepeau M."/>
            <person name="Gugger P.F."/>
            <person name="Sherman R."/>
            <person name="Stevens K."/>
            <person name="Langley C.H."/>
            <person name="Pellegrini M."/>
            <person name="Salzberg S.L."/>
        </authorList>
    </citation>
    <scope>NUCLEOTIDE SEQUENCE [LARGE SCALE GENOMIC DNA]</scope>
    <source>
        <strain evidence="2 3">cv. SW786</strain>
    </source>
</reference>
<feature type="transmembrane region" description="Helical" evidence="1">
    <location>
        <begin position="20"/>
        <end position="42"/>
    </location>
</feature>
<keyword evidence="1" id="KW-1133">Transmembrane helix</keyword>
<dbReference type="InParanoid" id="A0A7N2M8Z1"/>
<dbReference type="AlphaFoldDB" id="A0A7N2M8Z1"/>
<dbReference type="Proteomes" id="UP000594261">
    <property type="component" value="Chromosome 8"/>
</dbReference>
<proteinExistence type="predicted"/>
<reference evidence="2" key="2">
    <citation type="submission" date="2021-01" db="UniProtKB">
        <authorList>
            <consortium name="EnsemblPlants"/>
        </authorList>
    </citation>
    <scope>IDENTIFICATION</scope>
</reference>
<evidence type="ECO:0000313" key="2">
    <source>
        <dbReference type="EnsemblPlants" id="QL08p008128:mrna:CDS:3"/>
    </source>
</evidence>
<keyword evidence="1" id="KW-0812">Transmembrane</keyword>
<dbReference type="Gramene" id="QL08p008128:mrna">
    <property type="protein sequence ID" value="QL08p008128:mrna:CDS:3"/>
    <property type="gene ID" value="QL08p008128"/>
</dbReference>
<keyword evidence="1" id="KW-0472">Membrane</keyword>
<organism evidence="2 3">
    <name type="scientific">Quercus lobata</name>
    <name type="common">Valley oak</name>
    <dbReference type="NCBI Taxonomy" id="97700"/>
    <lineage>
        <taxon>Eukaryota</taxon>
        <taxon>Viridiplantae</taxon>
        <taxon>Streptophyta</taxon>
        <taxon>Embryophyta</taxon>
        <taxon>Tracheophyta</taxon>
        <taxon>Spermatophyta</taxon>
        <taxon>Magnoliopsida</taxon>
        <taxon>eudicotyledons</taxon>
        <taxon>Gunneridae</taxon>
        <taxon>Pentapetalae</taxon>
        <taxon>rosids</taxon>
        <taxon>fabids</taxon>
        <taxon>Fagales</taxon>
        <taxon>Fagaceae</taxon>
        <taxon>Quercus</taxon>
    </lineage>
</organism>
<dbReference type="EMBL" id="LRBV02000008">
    <property type="status" value="NOT_ANNOTATED_CDS"/>
    <property type="molecule type" value="Genomic_DNA"/>
</dbReference>
<evidence type="ECO:0000313" key="3">
    <source>
        <dbReference type="Proteomes" id="UP000594261"/>
    </source>
</evidence>